<accession>A0A069QR51</accession>
<keyword evidence="2" id="KW-1185">Reference proteome</keyword>
<sequence>MMEMTSKKFLAVTLRYIVLLSACILIICTVYPIKVKNKEYYLYSATTNSDWRRELYGGRILQILVIEDGDKFLKYWPSHEDTLRKYVPVVQRYHLTIKDLERLNWTVTYPPTEDMKGVSMWPPIRKK</sequence>
<evidence type="ECO:0000313" key="1">
    <source>
        <dbReference type="EMBL" id="KDR52311.1"/>
    </source>
</evidence>
<dbReference type="Proteomes" id="UP000027442">
    <property type="component" value="Unassembled WGS sequence"/>
</dbReference>
<dbReference type="HOGENOM" id="CLU_1968558_0_0_10"/>
<dbReference type="RefSeq" id="WP_018967305.1">
    <property type="nucleotide sequence ID" value="NZ_KB899214.1"/>
</dbReference>
<reference evidence="1 2" key="1">
    <citation type="submission" date="2013-08" db="EMBL/GenBank/DDBJ databases">
        <authorList>
            <person name="Weinstock G."/>
            <person name="Sodergren E."/>
            <person name="Wylie T."/>
            <person name="Fulton L."/>
            <person name="Fulton R."/>
            <person name="Fronick C."/>
            <person name="O'Laughlin M."/>
            <person name="Godfrey J."/>
            <person name="Miner T."/>
            <person name="Herter B."/>
            <person name="Appelbaum E."/>
            <person name="Cordes M."/>
            <person name="Lek S."/>
            <person name="Wollam A."/>
            <person name="Pepin K.H."/>
            <person name="Palsikar V.B."/>
            <person name="Mitreva M."/>
            <person name="Wilson R.K."/>
        </authorList>
    </citation>
    <scope>NUCLEOTIDE SEQUENCE [LARGE SCALE GENOMIC DNA]</scope>
    <source>
        <strain evidence="1 2">ATCC 15930</strain>
    </source>
</reference>
<comment type="caution">
    <text evidence="1">The sequence shown here is derived from an EMBL/GenBank/DDBJ whole genome shotgun (WGS) entry which is preliminary data.</text>
</comment>
<name>A0A069QR51_HOYLO</name>
<dbReference type="EMBL" id="JNGW01000068">
    <property type="protein sequence ID" value="KDR52311.1"/>
    <property type="molecule type" value="Genomic_DNA"/>
</dbReference>
<dbReference type="AlphaFoldDB" id="A0A069QR51"/>
<proteinExistence type="predicted"/>
<gene>
    <name evidence="1" type="ORF">HMPREF1991_01616</name>
</gene>
<dbReference type="PATRIC" id="fig|1122985.7.peg.1678"/>
<protein>
    <submittedName>
        <fullName evidence="1">Uncharacterized protein</fullName>
    </submittedName>
</protein>
<organism evidence="1 2">
    <name type="scientific">Hoylesella loescheii DSM 19665 = JCM 12249 = ATCC 15930</name>
    <dbReference type="NCBI Taxonomy" id="1122985"/>
    <lineage>
        <taxon>Bacteria</taxon>
        <taxon>Pseudomonadati</taxon>
        <taxon>Bacteroidota</taxon>
        <taxon>Bacteroidia</taxon>
        <taxon>Bacteroidales</taxon>
        <taxon>Prevotellaceae</taxon>
        <taxon>Hoylesella</taxon>
    </lineage>
</organism>
<evidence type="ECO:0000313" key="2">
    <source>
        <dbReference type="Proteomes" id="UP000027442"/>
    </source>
</evidence>